<evidence type="ECO:0000313" key="2">
    <source>
        <dbReference type="EMBL" id="MBA2116294.1"/>
    </source>
</evidence>
<gene>
    <name evidence="2" type="ORF">HOV93_34830</name>
</gene>
<accession>A0A7V8V7A6</accession>
<keyword evidence="1" id="KW-1133">Transmembrane helix</keyword>
<organism evidence="2 3">
    <name type="scientific">Bremerella alba</name>
    <dbReference type="NCBI Taxonomy" id="980252"/>
    <lineage>
        <taxon>Bacteria</taxon>
        <taxon>Pseudomonadati</taxon>
        <taxon>Planctomycetota</taxon>
        <taxon>Planctomycetia</taxon>
        <taxon>Pirellulales</taxon>
        <taxon>Pirellulaceae</taxon>
        <taxon>Bremerella</taxon>
    </lineage>
</organism>
<feature type="transmembrane region" description="Helical" evidence="1">
    <location>
        <begin position="92"/>
        <end position="112"/>
    </location>
</feature>
<proteinExistence type="predicted"/>
<keyword evidence="1" id="KW-0472">Membrane</keyword>
<dbReference type="AlphaFoldDB" id="A0A7V8V7A6"/>
<reference evidence="2 3" key="1">
    <citation type="submission" date="2020-05" db="EMBL/GenBank/DDBJ databases">
        <title>Bremerella alba sp. nov., a novel planctomycete isolated from the surface of the macroalga Fucus spiralis.</title>
        <authorList>
            <person name="Godinho O."/>
            <person name="Botelho R."/>
            <person name="Albuquerque L."/>
            <person name="Wiegand S."/>
            <person name="Da Costa M.S."/>
            <person name="Lobo-Da-Cunha A."/>
            <person name="Jogler C."/>
            <person name="Lage O.M."/>
        </authorList>
    </citation>
    <scope>NUCLEOTIDE SEQUENCE [LARGE SCALE GENOMIC DNA]</scope>
    <source>
        <strain evidence="2 3">FF15</strain>
    </source>
</reference>
<keyword evidence="1" id="KW-0812">Transmembrane</keyword>
<feature type="transmembrane region" description="Helical" evidence="1">
    <location>
        <begin position="27"/>
        <end position="47"/>
    </location>
</feature>
<dbReference type="RefSeq" id="WP_207397701.1">
    <property type="nucleotide sequence ID" value="NZ_JABRWO010000009.1"/>
</dbReference>
<comment type="caution">
    <text evidence="2">The sequence shown here is derived from an EMBL/GenBank/DDBJ whole genome shotgun (WGS) entry which is preliminary data.</text>
</comment>
<evidence type="ECO:0000313" key="3">
    <source>
        <dbReference type="Proteomes" id="UP000551616"/>
    </source>
</evidence>
<evidence type="ECO:0000256" key="1">
    <source>
        <dbReference type="SAM" id="Phobius"/>
    </source>
</evidence>
<protein>
    <submittedName>
        <fullName evidence="2">Uncharacterized protein</fullName>
    </submittedName>
</protein>
<feature type="transmembrane region" description="Helical" evidence="1">
    <location>
        <begin position="132"/>
        <end position="153"/>
    </location>
</feature>
<keyword evidence="3" id="KW-1185">Reference proteome</keyword>
<dbReference type="Proteomes" id="UP000551616">
    <property type="component" value="Unassembled WGS sequence"/>
</dbReference>
<name>A0A7V8V7A6_9BACT</name>
<feature type="transmembrane region" description="Helical" evidence="1">
    <location>
        <begin position="62"/>
        <end position="80"/>
    </location>
</feature>
<dbReference type="EMBL" id="JABRWO010000009">
    <property type="protein sequence ID" value="MBA2116294.1"/>
    <property type="molecule type" value="Genomic_DNA"/>
</dbReference>
<sequence>MRNNPFESPKSEVTEVRAPTLPLWARIVRAVSLGLLGYTIYAGGVYFSGRYFGSFENLPRDIWARGIYAVLTFAGTELFVNSRNRSVVRRFAYSMVTFYFSAILGGMLLQVIPESSQFPYKSQVADDQIRIVLMQATLFGCIFLVCATTLNFWRSRQSAAQPASHHEQREEQ</sequence>